<gene>
    <name evidence="1" type="ORF">BOP93_12900</name>
</gene>
<reference evidence="1 2" key="1">
    <citation type="journal article" date="2018" name="Front. Microbiol.">
        <title>Pseudomonas orientalis F9: A Potent Antagonist against Phytopathogens with Phytotoxic Effect in the Apple Flower.</title>
        <authorList>
            <person name="Zengerer V."/>
            <person name="Schmid M."/>
            <person name="Bieri M."/>
            <person name="Muller D.C."/>
            <person name="Remus-Emsermann M.N.P."/>
            <person name="Ahrens C.H."/>
            <person name="Pelludat C."/>
        </authorList>
    </citation>
    <scope>NUCLEOTIDE SEQUENCE [LARGE SCALE GENOMIC DNA]</scope>
    <source>
        <strain evidence="1 2">F9</strain>
    </source>
</reference>
<name>A0A2L0RXI6_9PSED</name>
<dbReference type="RefSeq" id="WP_104502999.1">
    <property type="nucleotide sequence ID" value="NZ_CP018049.1"/>
</dbReference>
<protein>
    <recommendedName>
        <fullName evidence="3">Serine protease</fullName>
    </recommendedName>
</protein>
<organism evidence="1 2">
    <name type="scientific">Pseudomonas orientalis</name>
    <dbReference type="NCBI Taxonomy" id="76758"/>
    <lineage>
        <taxon>Bacteria</taxon>
        <taxon>Pseudomonadati</taxon>
        <taxon>Pseudomonadota</taxon>
        <taxon>Gammaproteobacteria</taxon>
        <taxon>Pseudomonadales</taxon>
        <taxon>Pseudomonadaceae</taxon>
        <taxon>Pseudomonas</taxon>
    </lineage>
</organism>
<evidence type="ECO:0000313" key="2">
    <source>
        <dbReference type="Proteomes" id="UP000239888"/>
    </source>
</evidence>
<accession>A0A2L0RXI6</accession>
<dbReference type="Gene3D" id="2.40.10.10">
    <property type="entry name" value="Trypsin-like serine proteases"/>
    <property type="match status" value="2"/>
</dbReference>
<dbReference type="KEGG" id="poi:BOP93_12900"/>
<dbReference type="EMBL" id="CP018049">
    <property type="protein sequence ID" value="AUZ46454.1"/>
    <property type="molecule type" value="Genomic_DNA"/>
</dbReference>
<evidence type="ECO:0000313" key="1">
    <source>
        <dbReference type="EMBL" id="AUZ46454.1"/>
    </source>
</evidence>
<sequence>MNGITANKNILDSTTALIETTNKNGTSRGTGFMFAMKMGQDEFAPMLITNKHVIKGALTISIKISLSSPSDHTKKIGVAEYILKEGLNFLVFEHPDDDIDLAAINIAAVLQNLTDSGYSGYGNMFSEVDLVSLEVLGGLDLAETVVMVGYPTGLSDEKHNLPIIRQGTLASDPKIDFDGRRHFVIDCACFPGSSGSPVVLKENNLITNNNGLVTLKRRPNTLIGILYAGPTYTSKGKIVIRDIPSSLDGFAEVSHMINLGYVIPANHIFAFKDLMNSRTSGQQVDFHRKITML</sequence>
<dbReference type="Proteomes" id="UP000239888">
    <property type="component" value="Chromosome"/>
</dbReference>
<proteinExistence type="predicted"/>
<evidence type="ECO:0008006" key="3">
    <source>
        <dbReference type="Google" id="ProtNLM"/>
    </source>
</evidence>
<dbReference type="AlphaFoldDB" id="A0A2L0RXI6"/>
<dbReference type="InterPro" id="IPR009003">
    <property type="entry name" value="Peptidase_S1_PA"/>
</dbReference>
<dbReference type="InterPro" id="IPR043504">
    <property type="entry name" value="Peptidase_S1_PA_chymotrypsin"/>
</dbReference>
<dbReference type="SUPFAM" id="SSF50494">
    <property type="entry name" value="Trypsin-like serine proteases"/>
    <property type="match status" value="1"/>
</dbReference>
<dbReference type="Pfam" id="PF13365">
    <property type="entry name" value="Trypsin_2"/>
    <property type="match status" value="1"/>
</dbReference>